<evidence type="ECO:0000256" key="3">
    <source>
        <dbReference type="ARBA" id="ARBA00022801"/>
    </source>
</evidence>
<dbReference type="InterPro" id="IPR050565">
    <property type="entry name" value="LYPA1-2/EST-like"/>
</dbReference>
<comment type="similarity">
    <text evidence="1">Belongs to the AB hydrolase superfamily. AB hydrolase 2 family.</text>
</comment>
<comment type="caution">
    <text evidence="5">The sequence shown here is derived from an EMBL/GenBank/DDBJ whole genome shotgun (WGS) entry which is preliminary data.</text>
</comment>
<evidence type="ECO:0000259" key="4">
    <source>
        <dbReference type="Pfam" id="PF02230"/>
    </source>
</evidence>
<dbReference type="GO" id="GO:0052689">
    <property type="term" value="F:carboxylic ester hydrolase activity"/>
    <property type="evidence" value="ECO:0007669"/>
    <property type="project" value="TreeGrafter"/>
</dbReference>
<name>A0A2T7NXH7_POMCA</name>
<dbReference type="PANTHER" id="PTHR10655">
    <property type="entry name" value="LYSOPHOSPHOLIPASE-RELATED"/>
    <property type="match status" value="1"/>
</dbReference>
<gene>
    <name evidence="5" type="ORF">C0Q70_13533</name>
</gene>
<protein>
    <recommendedName>
        <fullName evidence="2">palmitoyl-protein hydrolase</fullName>
        <ecNumber evidence="2">3.1.2.22</ecNumber>
    </recommendedName>
</protein>
<reference evidence="5 6" key="1">
    <citation type="submission" date="2018-04" db="EMBL/GenBank/DDBJ databases">
        <title>The genome of golden apple snail Pomacea canaliculata provides insight into stress tolerance and invasive adaptation.</title>
        <authorList>
            <person name="Liu C."/>
            <person name="Liu B."/>
            <person name="Ren Y."/>
            <person name="Zhang Y."/>
            <person name="Wang H."/>
            <person name="Li S."/>
            <person name="Jiang F."/>
            <person name="Yin L."/>
            <person name="Zhang G."/>
            <person name="Qian W."/>
            <person name="Fan W."/>
        </authorList>
    </citation>
    <scope>NUCLEOTIDE SEQUENCE [LARGE SCALE GENOMIC DNA]</scope>
    <source>
        <strain evidence="5">SZHN2017</strain>
        <tissue evidence="5">Muscle</tissue>
    </source>
</reference>
<dbReference type="OrthoDB" id="2418081at2759"/>
<organism evidence="5 6">
    <name type="scientific">Pomacea canaliculata</name>
    <name type="common">Golden apple snail</name>
    <dbReference type="NCBI Taxonomy" id="400727"/>
    <lineage>
        <taxon>Eukaryota</taxon>
        <taxon>Metazoa</taxon>
        <taxon>Spiralia</taxon>
        <taxon>Lophotrochozoa</taxon>
        <taxon>Mollusca</taxon>
        <taxon>Gastropoda</taxon>
        <taxon>Caenogastropoda</taxon>
        <taxon>Architaenioglossa</taxon>
        <taxon>Ampullarioidea</taxon>
        <taxon>Ampullariidae</taxon>
        <taxon>Pomacea</taxon>
    </lineage>
</organism>
<dbReference type="AlphaFoldDB" id="A0A2T7NXH7"/>
<accession>A0A2T7NXH7</accession>
<dbReference type="GO" id="GO:0008474">
    <property type="term" value="F:palmitoyl-(protein) hydrolase activity"/>
    <property type="evidence" value="ECO:0007669"/>
    <property type="project" value="UniProtKB-EC"/>
</dbReference>
<keyword evidence="6" id="KW-1185">Reference proteome</keyword>
<dbReference type="InterPro" id="IPR003140">
    <property type="entry name" value="PLipase/COase/thioEstase"/>
</dbReference>
<evidence type="ECO:0000256" key="1">
    <source>
        <dbReference type="ARBA" id="ARBA00006499"/>
    </source>
</evidence>
<proteinExistence type="inferred from homology"/>
<evidence type="ECO:0000313" key="5">
    <source>
        <dbReference type="EMBL" id="PVD25869.1"/>
    </source>
</evidence>
<dbReference type="OMA" id="LEYPHIK"/>
<dbReference type="EC" id="3.1.2.22" evidence="2"/>
<sequence>MASPSVYQLSTHIIRQTGHKCTASVILLHGSGGTGDDLRDTFRYLLREDLCFPHIRILYPTAPVRPYSLADGMPSSVWFDRVNLGLNSVEQKISTDAMAKQLGQLVDAEVKSGIPLHRIVIGGFSMGGAMALHLGYRFHKKIAGVIAIGSFLPNDSAVYQDLEQVKAADTTLPLLTQIHGEADELVNFLWGRNTFDRLCSLGVKGEFTAVPNLGHFLNRTVTISLREKILKLLPEEHSL</sequence>
<keyword evidence="3" id="KW-0378">Hydrolase</keyword>
<dbReference type="STRING" id="400727.A0A2T7NXH7"/>
<dbReference type="InterPro" id="IPR029058">
    <property type="entry name" value="AB_hydrolase_fold"/>
</dbReference>
<dbReference type="GO" id="GO:0005737">
    <property type="term" value="C:cytoplasm"/>
    <property type="evidence" value="ECO:0007669"/>
    <property type="project" value="TreeGrafter"/>
</dbReference>
<dbReference type="Proteomes" id="UP000245119">
    <property type="component" value="Linkage Group LG8"/>
</dbReference>
<dbReference type="PANTHER" id="PTHR10655:SF17">
    <property type="entry name" value="LYSOPHOSPHOLIPASE-LIKE PROTEIN 1"/>
    <property type="match status" value="1"/>
</dbReference>
<dbReference type="Gene3D" id="3.40.50.1820">
    <property type="entry name" value="alpha/beta hydrolase"/>
    <property type="match status" value="1"/>
</dbReference>
<dbReference type="Pfam" id="PF02230">
    <property type="entry name" value="Abhydrolase_2"/>
    <property type="match status" value="1"/>
</dbReference>
<dbReference type="SUPFAM" id="SSF53474">
    <property type="entry name" value="alpha/beta-Hydrolases"/>
    <property type="match status" value="1"/>
</dbReference>
<evidence type="ECO:0000256" key="2">
    <source>
        <dbReference type="ARBA" id="ARBA00012423"/>
    </source>
</evidence>
<dbReference type="EMBL" id="PZQS01000008">
    <property type="protein sequence ID" value="PVD25869.1"/>
    <property type="molecule type" value="Genomic_DNA"/>
</dbReference>
<evidence type="ECO:0000313" key="6">
    <source>
        <dbReference type="Proteomes" id="UP000245119"/>
    </source>
</evidence>
<feature type="domain" description="Phospholipase/carboxylesterase/thioesterase" evidence="4">
    <location>
        <begin position="14"/>
        <end position="219"/>
    </location>
</feature>